<organism evidence="3 4">
    <name type="scientific">Actinoplanes auranticolor</name>
    <dbReference type="NCBI Taxonomy" id="47988"/>
    <lineage>
        <taxon>Bacteria</taxon>
        <taxon>Bacillati</taxon>
        <taxon>Actinomycetota</taxon>
        <taxon>Actinomycetes</taxon>
        <taxon>Micromonosporales</taxon>
        <taxon>Micromonosporaceae</taxon>
        <taxon>Actinoplanes</taxon>
    </lineage>
</organism>
<keyword evidence="2" id="KW-0472">Membrane</keyword>
<dbReference type="RefSeq" id="WP_212991892.1">
    <property type="nucleotide sequence ID" value="NZ_BOQL01000049.1"/>
</dbReference>
<dbReference type="EMBL" id="BOQL01000049">
    <property type="protein sequence ID" value="GIM74203.1"/>
    <property type="molecule type" value="Genomic_DNA"/>
</dbReference>
<keyword evidence="4" id="KW-1185">Reference proteome</keyword>
<comment type="caution">
    <text evidence="3">The sequence shown here is derived from an EMBL/GenBank/DDBJ whole genome shotgun (WGS) entry which is preliminary data.</text>
</comment>
<sequence length="165" mass="16675">MLSRKNTAERTAAQAWDYLSSAMTGAGESAKDAGKHTADLASAKAAVAAATATKLADKASKQSGKLAGKAGKQSGKLADKAAAKLAAVSDEAYERANLAANALAGRKPGLPWGLLVGVGLLGVALGWAAATTARAALERQAENEQLELAESEPDAVVVVTPTYDN</sequence>
<accession>A0A919VZ07</accession>
<gene>
    <name evidence="3" type="ORF">Aau02nite_59820</name>
</gene>
<evidence type="ECO:0000313" key="3">
    <source>
        <dbReference type="EMBL" id="GIM74203.1"/>
    </source>
</evidence>
<evidence type="ECO:0000256" key="2">
    <source>
        <dbReference type="SAM" id="Phobius"/>
    </source>
</evidence>
<evidence type="ECO:0000313" key="4">
    <source>
        <dbReference type="Proteomes" id="UP000681340"/>
    </source>
</evidence>
<reference evidence="3" key="1">
    <citation type="submission" date="2021-03" db="EMBL/GenBank/DDBJ databases">
        <title>Whole genome shotgun sequence of Actinoplanes auranticolor NBRC 12245.</title>
        <authorList>
            <person name="Komaki H."/>
            <person name="Tamura T."/>
        </authorList>
    </citation>
    <scope>NUCLEOTIDE SEQUENCE</scope>
    <source>
        <strain evidence="3">NBRC 12245</strain>
    </source>
</reference>
<proteinExistence type="predicted"/>
<dbReference type="Proteomes" id="UP000681340">
    <property type="component" value="Unassembled WGS sequence"/>
</dbReference>
<keyword evidence="2" id="KW-1133">Transmembrane helix</keyword>
<name>A0A919VZ07_9ACTN</name>
<protein>
    <submittedName>
        <fullName evidence="3">Uncharacterized protein</fullName>
    </submittedName>
</protein>
<feature type="transmembrane region" description="Helical" evidence="2">
    <location>
        <begin position="112"/>
        <end position="130"/>
    </location>
</feature>
<dbReference type="AlphaFoldDB" id="A0A919VZ07"/>
<feature type="region of interest" description="Disordered" evidence="1">
    <location>
        <begin position="57"/>
        <end position="77"/>
    </location>
</feature>
<keyword evidence="2" id="KW-0812">Transmembrane</keyword>
<evidence type="ECO:0000256" key="1">
    <source>
        <dbReference type="SAM" id="MobiDB-lite"/>
    </source>
</evidence>